<dbReference type="CDD" id="cd00082">
    <property type="entry name" value="HisKA"/>
    <property type="match status" value="1"/>
</dbReference>
<keyword evidence="7" id="KW-0812">Transmembrane</keyword>
<dbReference type="OrthoDB" id="5522912at2"/>
<feature type="domain" description="HPt" evidence="21">
    <location>
        <begin position="732"/>
        <end position="824"/>
    </location>
</feature>
<dbReference type="SMART" id="SM00448">
    <property type="entry name" value="REC"/>
    <property type="match status" value="2"/>
</dbReference>
<comment type="subcellular location">
    <subcellularLocation>
        <location evidence="2">Cell membrane</location>
        <topology evidence="2">Multi-pass membrane protein</topology>
    </subcellularLocation>
</comment>
<dbReference type="SUPFAM" id="SSF47384">
    <property type="entry name" value="Homodimeric domain of signal transducing histidine kinase"/>
    <property type="match status" value="1"/>
</dbReference>
<dbReference type="EC" id="2.7.13.3" evidence="3"/>
<dbReference type="SUPFAM" id="SSF47226">
    <property type="entry name" value="Histidine-containing phosphotransfer domain, HPT domain"/>
    <property type="match status" value="1"/>
</dbReference>
<dbReference type="Gene3D" id="3.30.450.20">
    <property type="entry name" value="PAS domain"/>
    <property type="match status" value="1"/>
</dbReference>
<dbReference type="PRINTS" id="PR00344">
    <property type="entry name" value="BCTRLSENSOR"/>
</dbReference>
<dbReference type="FunFam" id="3.30.565.10:FF:000010">
    <property type="entry name" value="Sensor histidine kinase RcsC"/>
    <property type="match status" value="1"/>
</dbReference>
<evidence type="ECO:0000256" key="15">
    <source>
        <dbReference type="ARBA" id="ARBA00068150"/>
    </source>
</evidence>
<keyword evidence="12" id="KW-0902">Two-component regulatory system</keyword>
<evidence type="ECO:0000259" key="18">
    <source>
        <dbReference type="PROSITE" id="PS50109"/>
    </source>
</evidence>
<dbReference type="PROSITE" id="PS50109">
    <property type="entry name" value="HIS_KIN"/>
    <property type="match status" value="1"/>
</dbReference>
<keyword evidence="10" id="KW-0067">ATP-binding</keyword>
<evidence type="ECO:0000256" key="11">
    <source>
        <dbReference type="ARBA" id="ARBA00022989"/>
    </source>
</evidence>
<dbReference type="Gene3D" id="1.20.120.160">
    <property type="entry name" value="HPT domain"/>
    <property type="match status" value="1"/>
</dbReference>
<dbReference type="Pfam" id="PF02518">
    <property type="entry name" value="HATPase_c"/>
    <property type="match status" value="1"/>
</dbReference>
<keyword evidence="6" id="KW-0808">Transferase</keyword>
<evidence type="ECO:0000256" key="8">
    <source>
        <dbReference type="ARBA" id="ARBA00022741"/>
    </source>
</evidence>
<evidence type="ECO:0000259" key="19">
    <source>
        <dbReference type="PROSITE" id="PS50110"/>
    </source>
</evidence>
<dbReference type="Gene3D" id="3.40.50.2300">
    <property type="match status" value="2"/>
</dbReference>
<evidence type="ECO:0000256" key="13">
    <source>
        <dbReference type="ARBA" id="ARBA00023136"/>
    </source>
</evidence>
<dbReference type="STRING" id="246191.SAMN05660337_1900"/>
<evidence type="ECO:0000256" key="5">
    <source>
        <dbReference type="ARBA" id="ARBA00022553"/>
    </source>
</evidence>
<evidence type="ECO:0000256" key="7">
    <source>
        <dbReference type="ARBA" id="ARBA00022692"/>
    </source>
</evidence>
<comment type="catalytic activity">
    <reaction evidence="1">
        <text>ATP + protein L-histidine = ADP + protein N-phospho-L-histidine.</text>
        <dbReference type="EC" id="2.7.13.3"/>
    </reaction>
</comment>
<dbReference type="SUPFAM" id="SSF55785">
    <property type="entry name" value="PYP-like sensor domain (PAS domain)"/>
    <property type="match status" value="1"/>
</dbReference>
<evidence type="ECO:0000313" key="23">
    <source>
        <dbReference type="Proteomes" id="UP000199053"/>
    </source>
</evidence>
<accession>A0A1G9GW44</accession>
<keyword evidence="23" id="KW-1185">Reference proteome</keyword>
<keyword evidence="4" id="KW-1003">Cell membrane</keyword>
<dbReference type="InterPro" id="IPR008207">
    <property type="entry name" value="Sig_transdc_His_kin_Hpt_dom"/>
</dbReference>
<evidence type="ECO:0000256" key="12">
    <source>
        <dbReference type="ARBA" id="ARBA00023012"/>
    </source>
</evidence>
<dbReference type="SUPFAM" id="SSF55874">
    <property type="entry name" value="ATPase domain of HSP90 chaperone/DNA topoisomerase II/histidine kinase"/>
    <property type="match status" value="1"/>
</dbReference>
<evidence type="ECO:0000259" key="20">
    <source>
        <dbReference type="PROSITE" id="PS50113"/>
    </source>
</evidence>
<evidence type="ECO:0000259" key="21">
    <source>
        <dbReference type="PROSITE" id="PS50894"/>
    </source>
</evidence>
<proteinExistence type="predicted"/>
<sequence length="824" mass="90676">MSNYHILVVEDSLTQAVKLEYFLCVKGFSVSLASDGEKALNILADKKIDLVISDVVMPGMDGYELCEHIRSNPVYKTVPVILLTSLSEPGDIVRGLKSGATNFVTKPYDEDFLLSRIESVFKHGPFDSDQGMMQEVDFEFHGEKHSLKADFGQVFHLLLATYENTLLQSRQLDIANQKLIAREEQLSSVLASMSAKIAVLDTDVKLIAANESWRDLFAPGRSEVDLGGLDFREAVASSGCLIKDIDLLLEGVGSVVSGETNRYSLEFSIEGKQKGESFWHMLEVTPMRGRSGGAVASFIEITGRKEMERELIKARDTAEKANGLKSRFLASMSHEIRTPLNGVIGMTDLTLRSDLTDEQTENLEIVRLSADQLLTLINDILDLSKVEARMLTLEKKDFRLSESLRAVIKSMEPQALSRGLVLNIDIDEEVPDVVCGDEARLKQILYNLVGNSVKFTEQGGVFVQISALESIDDDECIVLQVSVRDTGIGIPEDKQSLIFQSFRQADDSTTRKFGGSGLGLAISRELVEMMGGSIGVRSSEGYGSIFTFDVILQHGDPAKLTSENIDGNSNLAGSLEIACRILVVEDNPINVRVASSLLQKMGHSVYVASNGVEALSKLAVLDVDLVLMDLEMPEMDGFEAARRIRSGEAGESHKKIPIIAMSAHAMAGVKEKCELVGMNYYIAKPVQYSDLQDAILKVVNVDNSSIQMQVGVESSVSLVLDREKAIEMYNGDEALYRELCDMFIVEVPQEIKKFNDAVLSNDHETAKRIVHTFKSSCAAICATRACEISMQLEKAVLCQDSEAVYSFVEKFSVESEKVGAELRN</sequence>
<dbReference type="PROSITE" id="PS50113">
    <property type="entry name" value="PAC"/>
    <property type="match status" value="1"/>
</dbReference>
<dbReference type="Pfam" id="PF00512">
    <property type="entry name" value="HisKA"/>
    <property type="match status" value="1"/>
</dbReference>
<reference evidence="23" key="1">
    <citation type="submission" date="2016-10" db="EMBL/GenBank/DDBJ databases">
        <authorList>
            <person name="Varghese N."/>
            <person name="Submissions S."/>
        </authorList>
    </citation>
    <scope>NUCLEOTIDE SEQUENCE [LARGE SCALE GENOMIC DNA]</scope>
    <source>
        <strain evidence="23">DSM 16995</strain>
    </source>
</reference>
<dbReference type="InterPro" id="IPR000014">
    <property type="entry name" value="PAS"/>
</dbReference>
<dbReference type="CDD" id="cd16922">
    <property type="entry name" value="HATPase_EvgS-ArcB-TorS-like"/>
    <property type="match status" value="1"/>
</dbReference>
<comment type="subunit">
    <text evidence="14">At low DSF concentrations, interacts with RpfF.</text>
</comment>
<dbReference type="GO" id="GO:0005524">
    <property type="term" value="F:ATP binding"/>
    <property type="evidence" value="ECO:0007669"/>
    <property type="project" value="UniProtKB-KW"/>
</dbReference>
<evidence type="ECO:0000256" key="14">
    <source>
        <dbReference type="ARBA" id="ARBA00064003"/>
    </source>
</evidence>
<feature type="domain" description="Response regulatory" evidence="19">
    <location>
        <begin position="5"/>
        <end position="121"/>
    </location>
</feature>
<keyword evidence="11" id="KW-1133">Transmembrane helix</keyword>
<dbReference type="CDD" id="cd17546">
    <property type="entry name" value="REC_hyHK_CKI1_RcsC-like"/>
    <property type="match status" value="1"/>
</dbReference>
<evidence type="ECO:0000313" key="22">
    <source>
        <dbReference type="EMBL" id="SDL04909.1"/>
    </source>
</evidence>
<evidence type="ECO:0000256" key="1">
    <source>
        <dbReference type="ARBA" id="ARBA00000085"/>
    </source>
</evidence>
<dbReference type="Pfam" id="PF01627">
    <property type="entry name" value="Hpt"/>
    <property type="match status" value="1"/>
</dbReference>
<evidence type="ECO:0000256" key="3">
    <source>
        <dbReference type="ARBA" id="ARBA00012438"/>
    </source>
</evidence>
<name>A0A1G9GW44_9BACT</name>
<dbReference type="SUPFAM" id="SSF52172">
    <property type="entry name" value="CheY-like"/>
    <property type="match status" value="2"/>
</dbReference>
<keyword evidence="5 17" id="KW-0597">Phosphoprotein</keyword>
<dbReference type="EMBL" id="FNGA01000003">
    <property type="protein sequence ID" value="SDL04909.1"/>
    <property type="molecule type" value="Genomic_DNA"/>
</dbReference>
<evidence type="ECO:0000256" key="10">
    <source>
        <dbReference type="ARBA" id="ARBA00022840"/>
    </source>
</evidence>
<feature type="domain" description="PAC" evidence="20">
    <location>
        <begin position="263"/>
        <end position="313"/>
    </location>
</feature>
<dbReference type="InterPro" id="IPR005467">
    <property type="entry name" value="His_kinase_dom"/>
</dbReference>
<feature type="domain" description="Response regulatory" evidence="19">
    <location>
        <begin position="580"/>
        <end position="699"/>
    </location>
</feature>
<dbReference type="PROSITE" id="PS50894">
    <property type="entry name" value="HPT"/>
    <property type="match status" value="1"/>
</dbReference>
<keyword evidence="13" id="KW-0472">Membrane</keyword>
<dbReference type="Gene3D" id="1.10.287.130">
    <property type="match status" value="1"/>
</dbReference>
<dbReference type="PANTHER" id="PTHR45339:SF1">
    <property type="entry name" value="HYBRID SIGNAL TRANSDUCTION HISTIDINE KINASE J"/>
    <property type="match status" value="1"/>
</dbReference>
<dbReference type="Pfam" id="PF00072">
    <property type="entry name" value="Response_reg"/>
    <property type="match status" value="2"/>
</dbReference>
<feature type="modified residue" description="4-aspartylphosphate" evidence="17">
    <location>
        <position position="54"/>
    </location>
</feature>
<dbReference type="InterPro" id="IPR036097">
    <property type="entry name" value="HisK_dim/P_sf"/>
</dbReference>
<dbReference type="InterPro" id="IPR003594">
    <property type="entry name" value="HATPase_dom"/>
</dbReference>
<dbReference type="InterPro" id="IPR036641">
    <property type="entry name" value="HPT_dom_sf"/>
</dbReference>
<evidence type="ECO:0000256" key="4">
    <source>
        <dbReference type="ARBA" id="ARBA00022475"/>
    </source>
</evidence>
<dbReference type="InterPro" id="IPR004358">
    <property type="entry name" value="Sig_transdc_His_kin-like_C"/>
</dbReference>
<feature type="modified residue" description="4-aspartylphosphate" evidence="17">
    <location>
        <position position="629"/>
    </location>
</feature>
<feature type="modified residue" description="Phosphohistidine" evidence="16">
    <location>
        <position position="771"/>
    </location>
</feature>
<dbReference type="RefSeq" id="WP_092160504.1">
    <property type="nucleotide sequence ID" value="NZ_FNGA01000003.1"/>
</dbReference>
<dbReference type="SMART" id="SM00388">
    <property type="entry name" value="HisKA"/>
    <property type="match status" value="1"/>
</dbReference>
<dbReference type="InterPro" id="IPR000700">
    <property type="entry name" value="PAS-assoc_C"/>
</dbReference>
<evidence type="ECO:0000256" key="17">
    <source>
        <dbReference type="PROSITE-ProRule" id="PRU00169"/>
    </source>
</evidence>
<dbReference type="InterPro" id="IPR001789">
    <property type="entry name" value="Sig_transdc_resp-reg_receiver"/>
</dbReference>
<dbReference type="InterPro" id="IPR035965">
    <property type="entry name" value="PAS-like_dom_sf"/>
</dbReference>
<dbReference type="InterPro" id="IPR003661">
    <property type="entry name" value="HisK_dim/P_dom"/>
</dbReference>
<dbReference type="GO" id="GO:0005886">
    <property type="term" value="C:plasma membrane"/>
    <property type="evidence" value="ECO:0007669"/>
    <property type="project" value="UniProtKB-SubCell"/>
</dbReference>
<dbReference type="Proteomes" id="UP000199053">
    <property type="component" value="Unassembled WGS sequence"/>
</dbReference>
<feature type="domain" description="Histidine kinase" evidence="18">
    <location>
        <begin position="331"/>
        <end position="554"/>
    </location>
</feature>
<evidence type="ECO:0000256" key="9">
    <source>
        <dbReference type="ARBA" id="ARBA00022777"/>
    </source>
</evidence>
<keyword evidence="8" id="KW-0547">Nucleotide-binding</keyword>
<dbReference type="AlphaFoldDB" id="A0A1G9GW44"/>
<protein>
    <recommendedName>
        <fullName evidence="15">Sensory/regulatory protein RpfC</fullName>
        <ecNumber evidence="3">2.7.13.3</ecNumber>
    </recommendedName>
</protein>
<dbReference type="Gene3D" id="3.30.565.10">
    <property type="entry name" value="Histidine kinase-like ATPase, C-terminal domain"/>
    <property type="match status" value="1"/>
</dbReference>
<dbReference type="PANTHER" id="PTHR45339">
    <property type="entry name" value="HYBRID SIGNAL TRANSDUCTION HISTIDINE KINASE J"/>
    <property type="match status" value="1"/>
</dbReference>
<evidence type="ECO:0000256" key="2">
    <source>
        <dbReference type="ARBA" id="ARBA00004651"/>
    </source>
</evidence>
<dbReference type="NCBIfam" id="TIGR00229">
    <property type="entry name" value="sensory_box"/>
    <property type="match status" value="1"/>
</dbReference>
<dbReference type="GO" id="GO:0000155">
    <property type="term" value="F:phosphorelay sensor kinase activity"/>
    <property type="evidence" value="ECO:0007669"/>
    <property type="project" value="InterPro"/>
</dbReference>
<organism evidence="22 23">
    <name type="scientific">Maridesulfovibrio ferrireducens</name>
    <dbReference type="NCBI Taxonomy" id="246191"/>
    <lineage>
        <taxon>Bacteria</taxon>
        <taxon>Pseudomonadati</taxon>
        <taxon>Thermodesulfobacteriota</taxon>
        <taxon>Desulfovibrionia</taxon>
        <taxon>Desulfovibrionales</taxon>
        <taxon>Desulfovibrionaceae</taxon>
        <taxon>Maridesulfovibrio</taxon>
    </lineage>
</organism>
<dbReference type="PROSITE" id="PS50110">
    <property type="entry name" value="RESPONSE_REGULATORY"/>
    <property type="match status" value="2"/>
</dbReference>
<evidence type="ECO:0000256" key="16">
    <source>
        <dbReference type="PROSITE-ProRule" id="PRU00110"/>
    </source>
</evidence>
<gene>
    <name evidence="22" type="ORF">SAMN05660337_1900</name>
</gene>
<dbReference type="SMART" id="SM00387">
    <property type="entry name" value="HATPase_c"/>
    <property type="match status" value="1"/>
</dbReference>
<keyword evidence="9" id="KW-0418">Kinase</keyword>
<dbReference type="InterPro" id="IPR036890">
    <property type="entry name" value="HATPase_C_sf"/>
</dbReference>
<dbReference type="FunFam" id="1.10.287.130:FF:000002">
    <property type="entry name" value="Two-component osmosensing histidine kinase"/>
    <property type="match status" value="1"/>
</dbReference>
<evidence type="ECO:0000256" key="6">
    <source>
        <dbReference type="ARBA" id="ARBA00022679"/>
    </source>
</evidence>
<dbReference type="InterPro" id="IPR011006">
    <property type="entry name" value="CheY-like_superfamily"/>
</dbReference>